<evidence type="ECO:0000313" key="3">
    <source>
        <dbReference type="EMBL" id="CAB4604795.1"/>
    </source>
</evidence>
<sequence>METSGPDDTQPSVTPPSGPRPARSSGDWPSQAADTIVNVVETVRDRTTGPLIVVARALVFGVFIGTIGSAVVVLAIIGTIRLLDRILPSSVWLPYLVLGIIFVAVGAVVFRRRNQSLAATGNSSKR</sequence>
<feature type="transmembrane region" description="Helical" evidence="2">
    <location>
        <begin position="53"/>
        <end position="80"/>
    </location>
</feature>
<feature type="region of interest" description="Disordered" evidence="1">
    <location>
        <begin position="1"/>
        <end position="30"/>
    </location>
</feature>
<keyword evidence="2" id="KW-0812">Transmembrane</keyword>
<organism evidence="3">
    <name type="scientific">freshwater metagenome</name>
    <dbReference type="NCBI Taxonomy" id="449393"/>
    <lineage>
        <taxon>unclassified sequences</taxon>
        <taxon>metagenomes</taxon>
        <taxon>ecological metagenomes</taxon>
    </lineage>
</organism>
<keyword evidence="2" id="KW-1133">Transmembrane helix</keyword>
<accession>A0A6J6H0N9</accession>
<reference evidence="3" key="1">
    <citation type="submission" date="2020-05" db="EMBL/GenBank/DDBJ databases">
        <authorList>
            <person name="Chiriac C."/>
            <person name="Salcher M."/>
            <person name="Ghai R."/>
            <person name="Kavagutti S V."/>
        </authorList>
    </citation>
    <scope>NUCLEOTIDE SEQUENCE</scope>
</reference>
<feature type="transmembrane region" description="Helical" evidence="2">
    <location>
        <begin position="92"/>
        <end position="110"/>
    </location>
</feature>
<proteinExistence type="predicted"/>
<dbReference type="EMBL" id="CAEZUP010000021">
    <property type="protein sequence ID" value="CAB4604795.1"/>
    <property type="molecule type" value="Genomic_DNA"/>
</dbReference>
<name>A0A6J6H0N9_9ZZZZ</name>
<evidence type="ECO:0000256" key="1">
    <source>
        <dbReference type="SAM" id="MobiDB-lite"/>
    </source>
</evidence>
<protein>
    <submittedName>
        <fullName evidence="3">Unannotated protein</fullName>
    </submittedName>
</protein>
<gene>
    <name evidence="3" type="ORF">UFOPK1835_00688</name>
</gene>
<evidence type="ECO:0000256" key="2">
    <source>
        <dbReference type="SAM" id="Phobius"/>
    </source>
</evidence>
<keyword evidence="2" id="KW-0472">Membrane</keyword>
<feature type="compositionally biased region" description="Polar residues" evidence="1">
    <location>
        <begin position="1"/>
        <end position="12"/>
    </location>
</feature>
<dbReference type="AlphaFoldDB" id="A0A6J6H0N9"/>